<comment type="caution">
    <text evidence="1">The sequence shown here is derived from an EMBL/GenBank/DDBJ whole genome shotgun (WGS) entry which is preliminary data.</text>
</comment>
<proteinExistence type="predicted"/>
<protein>
    <submittedName>
        <fullName evidence="1">Uncharacterized protein</fullName>
    </submittedName>
</protein>
<dbReference type="AlphaFoldDB" id="X0T126"/>
<name>X0T126_9ZZZZ</name>
<organism evidence="1">
    <name type="scientific">marine sediment metagenome</name>
    <dbReference type="NCBI Taxonomy" id="412755"/>
    <lineage>
        <taxon>unclassified sequences</taxon>
        <taxon>metagenomes</taxon>
        <taxon>ecological metagenomes</taxon>
    </lineage>
</organism>
<dbReference type="EMBL" id="BARS01008650">
    <property type="protein sequence ID" value="GAF81882.1"/>
    <property type="molecule type" value="Genomic_DNA"/>
</dbReference>
<reference evidence="1" key="1">
    <citation type="journal article" date="2014" name="Front. Microbiol.">
        <title>High frequency of phylogenetically diverse reductive dehalogenase-homologous genes in deep subseafloor sedimentary metagenomes.</title>
        <authorList>
            <person name="Kawai M."/>
            <person name="Futagami T."/>
            <person name="Toyoda A."/>
            <person name="Takaki Y."/>
            <person name="Nishi S."/>
            <person name="Hori S."/>
            <person name="Arai W."/>
            <person name="Tsubouchi T."/>
            <person name="Morono Y."/>
            <person name="Uchiyama I."/>
            <person name="Ito T."/>
            <person name="Fujiyama A."/>
            <person name="Inagaki F."/>
            <person name="Takami H."/>
        </authorList>
    </citation>
    <scope>NUCLEOTIDE SEQUENCE</scope>
    <source>
        <strain evidence="1">Expedition CK06-06</strain>
    </source>
</reference>
<sequence length="65" mass="7245">MSRQFSAVQLAGEGCQLAASEALDERFQSITIRAITSKGHDGEGSKFGLLENRQCFHKVLETLFW</sequence>
<gene>
    <name evidence="1" type="ORF">S01H1_16444</name>
</gene>
<evidence type="ECO:0000313" key="1">
    <source>
        <dbReference type="EMBL" id="GAF81882.1"/>
    </source>
</evidence>
<accession>X0T126</accession>